<gene>
    <name evidence="4" type="primary">kpsM</name>
    <name evidence="4" type="ORF">OPKNFCMD_3040</name>
</gene>
<dbReference type="PANTHER" id="PTHR30413">
    <property type="entry name" value="INNER MEMBRANE TRANSPORT PERMEASE"/>
    <property type="match status" value="1"/>
</dbReference>
<feature type="transmembrane region" description="Helical" evidence="3">
    <location>
        <begin position="255"/>
        <end position="274"/>
    </location>
</feature>
<keyword evidence="3" id="KW-0472">Membrane</keyword>
<feature type="transmembrane region" description="Helical" evidence="3">
    <location>
        <begin position="139"/>
        <end position="159"/>
    </location>
</feature>
<evidence type="ECO:0000256" key="1">
    <source>
        <dbReference type="ARBA" id="ARBA00007783"/>
    </source>
</evidence>
<reference evidence="4" key="2">
    <citation type="submission" date="2021-08" db="EMBL/GenBank/DDBJ databases">
        <authorList>
            <person name="Tani A."/>
            <person name="Ola A."/>
            <person name="Ogura Y."/>
            <person name="Katsura K."/>
            <person name="Hayashi T."/>
        </authorList>
    </citation>
    <scope>NUCLEOTIDE SEQUENCE</scope>
    <source>
        <strain evidence="4">KCTC 52305</strain>
    </source>
</reference>
<evidence type="ECO:0000256" key="3">
    <source>
        <dbReference type="SAM" id="Phobius"/>
    </source>
</evidence>
<feature type="transmembrane region" description="Helical" evidence="3">
    <location>
        <begin position="91"/>
        <end position="108"/>
    </location>
</feature>
<protein>
    <submittedName>
        <fullName evidence="4">Polysialic acid transport protein KpsM</fullName>
    </submittedName>
</protein>
<keyword evidence="5" id="KW-1185">Reference proteome</keyword>
<proteinExistence type="inferred from homology"/>
<dbReference type="PRINTS" id="PR00164">
    <property type="entry name" value="ABC2TRNSPORT"/>
</dbReference>
<comment type="caution">
    <text evidence="4">The sequence shown here is derived from an EMBL/GenBank/DDBJ whole genome shotgun (WGS) entry which is preliminary data.</text>
</comment>
<dbReference type="PANTHER" id="PTHR30413:SF10">
    <property type="entry name" value="CAPSULE POLYSACCHARIDE EXPORT INNER-MEMBRANE PROTEIN CTRC"/>
    <property type="match status" value="1"/>
</dbReference>
<feature type="transmembrane region" description="Helical" evidence="3">
    <location>
        <begin position="199"/>
        <end position="219"/>
    </location>
</feature>
<evidence type="ECO:0000313" key="5">
    <source>
        <dbReference type="Proteomes" id="UP001055167"/>
    </source>
</evidence>
<comment type="similarity">
    <text evidence="1">Belongs to the ABC-2 integral membrane protein family.</text>
</comment>
<dbReference type="InterPro" id="IPR000412">
    <property type="entry name" value="ABC_2_transport"/>
</dbReference>
<feature type="transmembrane region" description="Helical" evidence="3">
    <location>
        <begin position="57"/>
        <end position="79"/>
    </location>
</feature>
<keyword evidence="3" id="KW-0812">Transmembrane</keyword>
<evidence type="ECO:0000256" key="2">
    <source>
        <dbReference type="ARBA" id="ARBA00022448"/>
    </source>
</evidence>
<keyword evidence="2" id="KW-0813">Transport</keyword>
<evidence type="ECO:0000313" key="4">
    <source>
        <dbReference type="EMBL" id="GJD50301.1"/>
    </source>
</evidence>
<sequence length="284" mass="31596">MGQLVQQSGRGIPSAMTAAGRRVWAMQSRSSSIIEVQLQVLSALILRDIRTRFGRTMWGYSIAVMWPCAHIVVLFTLMAIRHMPTPLGDSLVLFILTGVTPFIVFQYMSRKIMECIGTGRPLIYFPQVKVLDLLMSRMVVEFCTACMSILLAFLIVFSLGIDATPVDPYQAALAFLASILFAIGIGVINANIATVFPPYQIGFVLVIILLYGLSGVFYLPEGLPQVLYDAIAWNPMMQLIVWFRSAFYAGYGESVARSYVVLLSGALIVIGLLWERFLTKRFLT</sequence>
<name>A0ABQ4R0A4_9HYPH</name>
<accession>A0ABQ4R0A4</accession>
<dbReference type="Proteomes" id="UP001055167">
    <property type="component" value="Unassembled WGS sequence"/>
</dbReference>
<reference evidence="4" key="1">
    <citation type="journal article" date="2021" name="Front. Microbiol.">
        <title>Comprehensive Comparative Genomics and Phenotyping of Methylobacterium Species.</title>
        <authorList>
            <person name="Alessa O."/>
            <person name="Ogura Y."/>
            <person name="Fujitani Y."/>
            <person name="Takami H."/>
            <person name="Hayashi T."/>
            <person name="Sahin N."/>
            <person name="Tani A."/>
        </authorList>
    </citation>
    <scope>NUCLEOTIDE SEQUENCE</scope>
    <source>
        <strain evidence="4">KCTC 52305</strain>
    </source>
</reference>
<organism evidence="4 5">
    <name type="scientific">Methylobacterium crusticola</name>
    <dbReference type="NCBI Taxonomy" id="1697972"/>
    <lineage>
        <taxon>Bacteria</taxon>
        <taxon>Pseudomonadati</taxon>
        <taxon>Pseudomonadota</taxon>
        <taxon>Alphaproteobacteria</taxon>
        <taxon>Hyphomicrobiales</taxon>
        <taxon>Methylobacteriaceae</taxon>
        <taxon>Methylobacterium</taxon>
    </lineage>
</organism>
<feature type="transmembrane region" description="Helical" evidence="3">
    <location>
        <begin position="171"/>
        <end position="192"/>
    </location>
</feature>
<keyword evidence="3" id="KW-1133">Transmembrane helix</keyword>
<dbReference type="EMBL" id="BPQH01000009">
    <property type="protein sequence ID" value="GJD50301.1"/>
    <property type="molecule type" value="Genomic_DNA"/>
</dbReference>